<evidence type="ECO:0000313" key="1">
    <source>
        <dbReference type="EMBL" id="RRT85192.1"/>
    </source>
</evidence>
<dbReference type="Proteomes" id="UP000287651">
    <property type="component" value="Unassembled WGS sequence"/>
</dbReference>
<feature type="non-terminal residue" evidence="1">
    <location>
        <position position="80"/>
    </location>
</feature>
<sequence length="80" mass="9032">VSNQLNRLYAKFLKRNPGYDGKVCISRDFHGNEVRDAGHPSEDLIDKGKLVSTLMEEVKSLKAKVKVASTFRLQNKDKAK</sequence>
<dbReference type="AlphaFoldDB" id="A0A427B9M3"/>
<comment type="caution">
    <text evidence="1">The sequence shown here is derived from an EMBL/GenBank/DDBJ whole genome shotgun (WGS) entry which is preliminary data.</text>
</comment>
<protein>
    <submittedName>
        <fullName evidence="1">Uncharacterized protein</fullName>
    </submittedName>
</protein>
<name>A0A427B9M3_ENSVE</name>
<accession>A0A427B9M3</accession>
<feature type="non-terminal residue" evidence="1">
    <location>
        <position position="1"/>
    </location>
</feature>
<organism evidence="1 2">
    <name type="scientific">Ensete ventricosum</name>
    <name type="common">Abyssinian banana</name>
    <name type="synonym">Musa ensete</name>
    <dbReference type="NCBI Taxonomy" id="4639"/>
    <lineage>
        <taxon>Eukaryota</taxon>
        <taxon>Viridiplantae</taxon>
        <taxon>Streptophyta</taxon>
        <taxon>Embryophyta</taxon>
        <taxon>Tracheophyta</taxon>
        <taxon>Spermatophyta</taxon>
        <taxon>Magnoliopsida</taxon>
        <taxon>Liliopsida</taxon>
        <taxon>Zingiberales</taxon>
        <taxon>Musaceae</taxon>
        <taxon>Ensete</taxon>
    </lineage>
</organism>
<gene>
    <name evidence="1" type="ORF">B296_00008848</name>
</gene>
<evidence type="ECO:0000313" key="2">
    <source>
        <dbReference type="Proteomes" id="UP000287651"/>
    </source>
</evidence>
<reference evidence="1 2" key="1">
    <citation type="journal article" date="2014" name="Agronomy (Basel)">
        <title>A Draft Genome Sequence for Ensete ventricosum, the Drought-Tolerant Tree Against Hunger.</title>
        <authorList>
            <person name="Harrison J."/>
            <person name="Moore K.A."/>
            <person name="Paszkiewicz K."/>
            <person name="Jones T."/>
            <person name="Grant M."/>
            <person name="Ambacheew D."/>
            <person name="Muzemil S."/>
            <person name="Studholme D.J."/>
        </authorList>
    </citation>
    <scope>NUCLEOTIDE SEQUENCE [LARGE SCALE GENOMIC DNA]</scope>
</reference>
<dbReference type="EMBL" id="AMZH03000160">
    <property type="protein sequence ID" value="RRT85192.1"/>
    <property type="molecule type" value="Genomic_DNA"/>
</dbReference>
<proteinExistence type="predicted"/>